<dbReference type="EMBL" id="JBIRXV010000001">
    <property type="protein sequence ID" value="MFI2320620.1"/>
    <property type="molecule type" value="Genomic_DNA"/>
</dbReference>
<dbReference type="Proteomes" id="UP001611450">
    <property type="component" value="Unassembled WGS sequence"/>
</dbReference>
<sequence>MASLCPHRRTRHIHIEFGALTLDYQASAEQAQHVAAELAGAFAGGELTVTVDDDVRADIPPLPCAGLWD</sequence>
<accession>A0ABW7WCM4</accession>
<organism evidence="1 2">
    <name type="scientific">Nocardia beijingensis</name>
    <dbReference type="NCBI Taxonomy" id="95162"/>
    <lineage>
        <taxon>Bacteria</taxon>
        <taxon>Bacillati</taxon>
        <taxon>Actinomycetota</taxon>
        <taxon>Actinomycetes</taxon>
        <taxon>Mycobacteriales</taxon>
        <taxon>Nocardiaceae</taxon>
        <taxon>Nocardia</taxon>
    </lineage>
</organism>
<name>A0ABW7WCM4_9NOCA</name>
<gene>
    <name evidence="1" type="ORF">ACH47G_09025</name>
</gene>
<comment type="caution">
    <text evidence="1">The sequence shown here is derived from an EMBL/GenBank/DDBJ whole genome shotgun (WGS) entry which is preliminary data.</text>
</comment>
<evidence type="ECO:0000313" key="1">
    <source>
        <dbReference type="EMBL" id="MFI2320620.1"/>
    </source>
</evidence>
<protein>
    <submittedName>
        <fullName evidence="1">Uncharacterized protein</fullName>
    </submittedName>
</protein>
<evidence type="ECO:0000313" key="2">
    <source>
        <dbReference type="Proteomes" id="UP001611450"/>
    </source>
</evidence>
<keyword evidence="2" id="KW-1185">Reference proteome</keyword>
<proteinExistence type="predicted"/>
<dbReference type="RefSeq" id="WP_396944996.1">
    <property type="nucleotide sequence ID" value="NZ_JBIRXV010000001.1"/>
</dbReference>
<reference evidence="1 2" key="1">
    <citation type="submission" date="2024-10" db="EMBL/GenBank/DDBJ databases">
        <title>The Natural Products Discovery Center: Release of the First 8490 Sequenced Strains for Exploring Actinobacteria Biosynthetic Diversity.</title>
        <authorList>
            <person name="Kalkreuter E."/>
            <person name="Kautsar S.A."/>
            <person name="Yang D."/>
            <person name="Bader C.D."/>
            <person name="Teijaro C.N."/>
            <person name="Fluegel L."/>
            <person name="Davis C.M."/>
            <person name="Simpson J.R."/>
            <person name="Lauterbach L."/>
            <person name="Steele A.D."/>
            <person name="Gui C."/>
            <person name="Meng S."/>
            <person name="Li G."/>
            <person name="Viehrig K."/>
            <person name="Ye F."/>
            <person name="Su P."/>
            <person name="Kiefer A.F."/>
            <person name="Nichols A."/>
            <person name="Cepeda A.J."/>
            <person name="Yan W."/>
            <person name="Fan B."/>
            <person name="Jiang Y."/>
            <person name="Adhikari A."/>
            <person name="Zheng C.-J."/>
            <person name="Schuster L."/>
            <person name="Cowan T.M."/>
            <person name="Smanski M.J."/>
            <person name="Chevrette M.G."/>
            <person name="De Carvalho L.P.S."/>
            <person name="Shen B."/>
        </authorList>
    </citation>
    <scope>NUCLEOTIDE SEQUENCE [LARGE SCALE GENOMIC DNA]</scope>
    <source>
        <strain evidence="1 2">NPDC019626</strain>
    </source>
</reference>